<name>A0A645FCM4_9ZZZZ</name>
<dbReference type="SUPFAM" id="SSF101478">
    <property type="entry name" value="ADP-ribosylglycohydrolase"/>
    <property type="match status" value="1"/>
</dbReference>
<protein>
    <recommendedName>
        <fullName evidence="2">ADP-ribosylglycohydrolase</fullName>
    </recommendedName>
</protein>
<sequence>MAEVIALWFGNSDFDETAYIISMEGQDVDCNAAQILTAIGILHGMDKIRAEWSNPIGDSLQTYMRGKYRGLSIRSLAKETADTCLLND</sequence>
<gene>
    <name evidence="1" type="ORF">SDC9_158977</name>
</gene>
<evidence type="ECO:0000313" key="1">
    <source>
        <dbReference type="EMBL" id="MPN11670.1"/>
    </source>
</evidence>
<dbReference type="InterPro" id="IPR036705">
    <property type="entry name" value="Ribosyl_crysJ1_sf"/>
</dbReference>
<organism evidence="1">
    <name type="scientific">bioreactor metagenome</name>
    <dbReference type="NCBI Taxonomy" id="1076179"/>
    <lineage>
        <taxon>unclassified sequences</taxon>
        <taxon>metagenomes</taxon>
        <taxon>ecological metagenomes</taxon>
    </lineage>
</organism>
<proteinExistence type="predicted"/>
<accession>A0A645FCM4</accession>
<dbReference type="Gene3D" id="1.10.4080.10">
    <property type="entry name" value="ADP-ribosylation/Crystallin J1"/>
    <property type="match status" value="1"/>
</dbReference>
<dbReference type="AlphaFoldDB" id="A0A645FCM4"/>
<comment type="caution">
    <text evidence="1">The sequence shown here is derived from an EMBL/GenBank/DDBJ whole genome shotgun (WGS) entry which is preliminary data.</text>
</comment>
<reference evidence="1" key="1">
    <citation type="submission" date="2019-08" db="EMBL/GenBank/DDBJ databases">
        <authorList>
            <person name="Kucharzyk K."/>
            <person name="Murdoch R.W."/>
            <person name="Higgins S."/>
            <person name="Loffler F."/>
        </authorList>
    </citation>
    <scope>NUCLEOTIDE SEQUENCE</scope>
</reference>
<evidence type="ECO:0008006" key="2">
    <source>
        <dbReference type="Google" id="ProtNLM"/>
    </source>
</evidence>
<dbReference type="EMBL" id="VSSQ01057905">
    <property type="protein sequence ID" value="MPN11670.1"/>
    <property type="molecule type" value="Genomic_DNA"/>
</dbReference>